<accession>A0A923RVL5</accession>
<dbReference type="EMBL" id="JACOPL010000002">
    <property type="protein sequence ID" value="MBC5724276.1"/>
    <property type="molecule type" value="Genomic_DNA"/>
</dbReference>
<dbReference type="AlphaFoldDB" id="A0A923RVL5"/>
<dbReference type="SUPFAM" id="SSF53850">
    <property type="entry name" value="Periplasmic binding protein-like II"/>
    <property type="match status" value="1"/>
</dbReference>
<sequence>MKRLVSTILALSLIFALVGCGNSNDDVSTSSDGSELTTLLYGAPSTATSVTVWYALQQGYFEDYGVDLQITFFNSGTSINDAARAGEIDLYSLGSMMSTTGATTFGSQLLCYLAPDNAAYRVYARNDSEIITSGQGHIEKYPNIYGSADAWKNSTVLWTKGQSGHYTINAILEMLGLTSDDVTSIDMEQNQIPAAFAAGEGDVMVAGIPNWNEFEADPEHYTMVASLDELYPDYDNIATIMACPDALENKQEALKGFAKGVMRAQNEFANDDDLFKEWMYIWQSEYNVDVTEESAANDCAFYKMPTLEWSRQYFEGGEDSICANGFMKIAEFMNSVDQMSDEVFAEYNADDYIADDIILAALDELEAEQS</sequence>
<comment type="caution">
    <text evidence="3">The sequence shown here is derived from an EMBL/GenBank/DDBJ whole genome shotgun (WGS) entry which is preliminary data.</text>
</comment>
<evidence type="ECO:0000313" key="4">
    <source>
        <dbReference type="Proteomes" id="UP000606499"/>
    </source>
</evidence>
<proteinExistence type="predicted"/>
<gene>
    <name evidence="3" type="ORF">H8S45_02170</name>
</gene>
<dbReference type="Proteomes" id="UP000606499">
    <property type="component" value="Unassembled WGS sequence"/>
</dbReference>
<feature type="chain" id="PRO_5037552816" evidence="1">
    <location>
        <begin position="22"/>
        <end position="370"/>
    </location>
</feature>
<name>A0A923RVL5_9FIRM</name>
<reference evidence="3" key="1">
    <citation type="submission" date="2020-08" db="EMBL/GenBank/DDBJ databases">
        <title>Genome public.</title>
        <authorList>
            <person name="Liu C."/>
            <person name="Sun Q."/>
        </authorList>
    </citation>
    <scope>NUCLEOTIDE SEQUENCE</scope>
    <source>
        <strain evidence="3">NSJ-28</strain>
    </source>
</reference>
<dbReference type="PANTHER" id="PTHR30024">
    <property type="entry name" value="ALIPHATIC SULFONATES-BINDING PROTEIN-RELATED"/>
    <property type="match status" value="1"/>
</dbReference>
<dbReference type="RefSeq" id="WP_082396882.1">
    <property type="nucleotide sequence ID" value="NZ_JACOPL010000002.1"/>
</dbReference>
<evidence type="ECO:0000313" key="3">
    <source>
        <dbReference type="EMBL" id="MBC5724276.1"/>
    </source>
</evidence>
<dbReference type="Pfam" id="PF09084">
    <property type="entry name" value="NMT1"/>
    <property type="match status" value="1"/>
</dbReference>
<keyword evidence="1" id="KW-0732">Signal</keyword>
<feature type="domain" description="SsuA/THI5-like" evidence="2">
    <location>
        <begin position="52"/>
        <end position="270"/>
    </location>
</feature>
<dbReference type="InterPro" id="IPR015168">
    <property type="entry name" value="SsuA/THI5"/>
</dbReference>
<evidence type="ECO:0000256" key="1">
    <source>
        <dbReference type="SAM" id="SignalP"/>
    </source>
</evidence>
<dbReference type="PROSITE" id="PS51257">
    <property type="entry name" value="PROKAR_LIPOPROTEIN"/>
    <property type="match status" value="1"/>
</dbReference>
<feature type="signal peptide" evidence="1">
    <location>
        <begin position="1"/>
        <end position="21"/>
    </location>
</feature>
<organism evidence="3 4">
    <name type="scientific">Agathobaculum faecis</name>
    <dbReference type="NCBI Taxonomy" id="2763013"/>
    <lineage>
        <taxon>Bacteria</taxon>
        <taxon>Bacillati</taxon>
        <taxon>Bacillota</taxon>
        <taxon>Clostridia</taxon>
        <taxon>Eubacteriales</taxon>
        <taxon>Butyricicoccaceae</taxon>
        <taxon>Agathobaculum</taxon>
    </lineage>
</organism>
<evidence type="ECO:0000259" key="2">
    <source>
        <dbReference type="Pfam" id="PF09084"/>
    </source>
</evidence>
<protein>
    <submittedName>
        <fullName evidence="3">ABC transporter substrate-binding protein</fullName>
    </submittedName>
</protein>
<dbReference type="Gene3D" id="3.40.190.10">
    <property type="entry name" value="Periplasmic binding protein-like II"/>
    <property type="match status" value="2"/>
</dbReference>
<keyword evidence="4" id="KW-1185">Reference proteome</keyword>